<evidence type="ECO:0000259" key="2">
    <source>
        <dbReference type="Pfam" id="PF02668"/>
    </source>
</evidence>
<accession>A0AAE0N0A2</accession>
<evidence type="ECO:0000313" key="4">
    <source>
        <dbReference type="Proteomes" id="UP001287356"/>
    </source>
</evidence>
<protein>
    <recommendedName>
        <fullName evidence="2">TauD/TfdA-like domain-containing protein</fullName>
    </recommendedName>
</protein>
<dbReference type="EMBL" id="JAULSN010000008">
    <property type="protein sequence ID" value="KAK3366146.1"/>
    <property type="molecule type" value="Genomic_DNA"/>
</dbReference>
<proteinExistence type="predicted"/>
<sequence>MTDNKNVALIQGTPVSLASKIAWLDSYPMAWTPKAALDTEEVPSPIQYVVEIGDKGVAEVEAGLEAYKKLGLNQDSVNRDTFPLPTLEAQLEQACHDIHQGPGFAIIRGLDPNSYTAEENVTIFLAVASHIADMRGVQDKRGNMITHVTDAATWTTPHELRHGIHTTTGLAWHTDMSVNILGLHVRAMAESGGDTFVASASTIFKELESSYPQSLKALQQPDWPIQISGSPPRYILAPLLQVFNGAVVISVDPGRLGLHPVTAEAGLGSFIPDLTSSQRKALSILSELASKHRLRLDTKPGDMVFINNLGLLHARDAYVDRKTGPRRHLVRLWLCNSKLAWDLPESMRAPWDAAFGDIEFPGNIERKYPAFPARKYKQPRYTAGSAAFIIDDDDDVNSNNT</sequence>
<dbReference type="PANTHER" id="PTHR10696">
    <property type="entry name" value="GAMMA-BUTYROBETAINE HYDROXYLASE-RELATED"/>
    <property type="match status" value="1"/>
</dbReference>
<feature type="domain" description="TauD/TfdA-like" evidence="2">
    <location>
        <begin position="77"/>
        <end position="333"/>
    </location>
</feature>
<dbReference type="InterPro" id="IPR050411">
    <property type="entry name" value="AlphaKG_dependent_hydroxylases"/>
</dbReference>
<organism evidence="3 4">
    <name type="scientific">Lasiosphaeria ovina</name>
    <dbReference type="NCBI Taxonomy" id="92902"/>
    <lineage>
        <taxon>Eukaryota</taxon>
        <taxon>Fungi</taxon>
        <taxon>Dikarya</taxon>
        <taxon>Ascomycota</taxon>
        <taxon>Pezizomycotina</taxon>
        <taxon>Sordariomycetes</taxon>
        <taxon>Sordariomycetidae</taxon>
        <taxon>Sordariales</taxon>
        <taxon>Lasiosphaeriaceae</taxon>
        <taxon>Lasiosphaeria</taxon>
    </lineage>
</organism>
<dbReference type="Gene3D" id="3.60.130.10">
    <property type="entry name" value="Clavaminate synthase-like"/>
    <property type="match status" value="1"/>
</dbReference>
<dbReference type="GO" id="GO:0016491">
    <property type="term" value="F:oxidoreductase activity"/>
    <property type="evidence" value="ECO:0007669"/>
    <property type="project" value="UniProtKB-KW"/>
</dbReference>
<reference evidence="3" key="2">
    <citation type="submission" date="2023-06" db="EMBL/GenBank/DDBJ databases">
        <authorList>
            <consortium name="Lawrence Berkeley National Laboratory"/>
            <person name="Haridas S."/>
            <person name="Hensen N."/>
            <person name="Bonometti L."/>
            <person name="Westerberg I."/>
            <person name="Brannstrom I.O."/>
            <person name="Guillou S."/>
            <person name="Cros-Aarteil S."/>
            <person name="Calhoun S."/>
            <person name="Kuo A."/>
            <person name="Mondo S."/>
            <person name="Pangilinan J."/>
            <person name="Riley R."/>
            <person name="Labutti K."/>
            <person name="Andreopoulos B."/>
            <person name="Lipzen A."/>
            <person name="Chen C."/>
            <person name="Yanf M."/>
            <person name="Daum C."/>
            <person name="Ng V."/>
            <person name="Clum A."/>
            <person name="Steindorff A."/>
            <person name="Ohm R."/>
            <person name="Martin F."/>
            <person name="Silar P."/>
            <person name="Natvig D."/>
            <person name="Lalanne C."/>
            <person name="Gautier V."/>
            <person name="Ament-Velasquez S.L."/>
            <person name="Kruys A."/>
            <person name="Hutchinson M.I."/>
            <person name="Powell A.J."/>
            <person name="Barry K."/>
            <person name="Miller A.N."/>
            <person name="Grigoriev I.V."/>
            <person name="Debuchy R."/>
            <person name="Gladieux P."/>
            <person name="Thoren M.H."/>
            <person name="Johannesson H."/>
        </authorList>
    </citation>
    <scope>NUCLEOTIDE SEQUENCE</scope>
    <source>
        <strain evidence="3">CBS 958.72</strain>
    </source>
</reference>
<keyword evidence="4" id="KW-1185">Reference proteome</keyword>
<gene>
    <name evidence="3" type="ORF">B0T24DRAFT_414533</name>
</gene>
<evidence type="ECO:0000313" key="3">
    <source>
        <dbReference type="EMBL" id="KAK3366146.1"/>
    </source>
</evidence>
<dbReference type="InterPro" id="IPR042098">
    <property type="entry name" value="TauD-like_sf"/>
</dbReference>
<comment type="caution">
    <text evidence="3">The sequence shown here is derived from an EMBL/GenBank/DDBJ whole genome shotgun (WGS) entry which is preliminary data.</text>
</comment>
<keyword evidence="1" id="KW-0560">Oxidoreductase</keyword>
<dbReference type="AlphaFoldDB" id="A0AAE0N0A2"/>
<dbReference type="InterPro" id="IPR003819">
    <property type="entry name" value="TauD/TfdA-like"/>
</dbReference>
<name>A0AAE0N0A2_9PEZI</name>
<evidence type="ECO:0000256" key="1">
    <source>
        <dbReference type="ARBA" id="ARBA00023002"/>
    </source>
</evidence>
<dbReference type="PANTHER" id="PTHR10696:SF54">
    <property type="entry name" value="FAMILY OXIDOREDUCTASE, PUTATIVE (AFU_ORTHOLOGUE AFUA_4G13850)-RELATED"/>
    <property type="match status" value="1"/>
</dbReference>
<dbReference type="SUPFAM" id="SSF51197">
    <property type="entry name" value="Clavaminate synthase-like"/>
    <property type="match status" value="1"/>
</dbReference>
<dbReference type="Proteomes" id="UP001287356">
    <property type="component" value="Unassembled WGS sequence"/>
</dbReference>
<reference evidence="3" key="1">
    <citation type="journal article" date="2023" name="Mol. Phylogenet. Evol.">
        <title>Genome-scale phylogeny and comparative genomics of the fungal order Sordariales.</title>
        <authorList>
            <person name="Hensen N."/>
            <person name="Bonometti L."/>
            <person name="Westerberg I."/>
            <person name="Brannstrom I.O."/>
            <person name="Guillou S."/>
            <person name="Cros-Aarteil S."/>
            <person name="Calhoun S."/>
            <person name="Haridas S."/>
            <person name="Kuo A."/>
            <person name="Mondo S."/>
            <person name="Pangilinan J."/>
            <person name="Riley R."/>
            <person name="LaButti K."/>
            <person name="Andreopoulos B."/>
            <person name="Lipzen A."/>
            <person name="Chen C."/>
            <person name="Yan M."/>
            <person name="Daum C."/>
            <person name="Ng V."/>
            <person name="Clum A."/>
            <person name="Steindorff A."/>
            <person name="Ohm R.A."/>
            <person name="Martin F."/>
            <person name="Silar P."/>
            <person name="Natvig D.O."/>
            <person name="Lalanne C."/>
            <person name="Gautier V."/>
            <person name="Ament-Velasquez S.L."/>
            <person name="Kruys A."/>
            <person name="Hutchinson M.I."/>
            <person name="Powell A.J."/>
            <person name="Barry K."/>
            <person name="Miller A.N."/>
            <person name="Grigoriev I.V."/>
            <person name="Debuchy R."/>
            <person name="Gladieux P."/>
            <person name="Hiltunen Thoren M."/>
            <person name="Johannesson H."/>
        </authorList>
    </citation>
    <scope>NUCLEOTIDE SEQUENCE</scope>
    <source>
        <strain evidence="3">CBS 958.72</strain>
    </source>
</reference>
<dbReference type="Pfam" id="PF02668">
    <property type="entry name" value="TauD"/>
    <property type="match status" value="1"/>
</dbReference>